<dbReference type="EMBL" id="CP025120">
    <property type="protein sequence ID" value="AUD78044.1"/>
    <property type="molecule type" value="Genomic_DNA"/>
</dbReference>
<evidence type="ECO:0000313" key="2">
    <source>
        <dbReference type="Proteomes" id="UP000232693"/>
    </source>
</evidence>
<organism evidence="1 2">
    <name type="scientific">Kangiella profundi</name>
    <dbReference type="NCBI Taxonomy" id="1561924"/>
    <lineage>
        <taxon>Bacteria</taxon>
        <taxon>Pseudomonadati</taxon>
        <taxon>Pseudomonadota</taxon>
        <taxon>Gammaproteobacteria</taxon>
        <taxon>Kangiellales</taxon>
        <taxon>Kangiellaceae</taxon>
        <taxon>Kangiella</taxon>
    </lineage>
</organism>
<sequence length="163" mass="18848">MKFLGMILSIALLAGCWSQDEMLRIQKNGDTTMAIIVMPDWEFTTQEEVSSKAASYEEEMRKAGWRIQKSSESYSDGSYDLHYILSGNLHKVGTKTSFYEIHSRNGREIQIRFLTPRIDEERVYRKLYFDYSIANTATVFDSNKSLVQEVGTVNEDDRYTISL</sequence>
<keyword evidence="2" id="KW-1185">Reference proteome</keyword>
<reference evidence="1 2" key="1">
    <citation type="submission" date="2017-12" db="EMBL/GenBank/DDBJ databases">
        <title>Kangiella profundi FT102 completed genome.</title>
        <authorList>
            <person name="Xu J."/>
            <person name="Wang J."/>
            <person name="Lu Y."/>
        </authorList>
    </citation>
    <scope>NUCLEOTIDE SEQUENCE [LARGE SCALE GENOMIC DNA]</scope>
    <source>
        <strain evidence="1 2">FT102</strain>
    </source>
</reference>
<name>A0A2K9AGG3_9GAMM</name>
<dbReference type="PROSITE" id="PS51257">
    <property type="entry name" value="PROKAR_LIPOPROTEIN"/>
    <property type="match status" value="1"/>
</dbReference>
<dbReference type="OrthoDB" id="6194641at2"/>
<dbReference type="RefSeq" id="WP_106645951.1">
    <property type="nucleotide sequence ID" value="NZ_BMGO01000002.1"/>
</dbReference>
<dbReference type="KEGG" id="kpd:CW740_01835"/>
<proteinExistence type="predicted"/>
<protein>
    <submittedName>
        <fullName evidence="1">Uncharacterized protein</fullName>
    </submittedName>
</protein>
<gene>
    <name evidence="1" type="ORF">CW740_01835</name>
</gene>
<evidence type="ECO:0000313" key="1">
    <source>
        <dbReference type="EMBL" id="AUD78044.1"/>
    </source>
</evidence>
<dbReference type="AlphaFoldDB" id="A0A2K9AGG3"/>
<dbReference type="Proteomes" id="UP000232693">
    <property type="component" value="Chromosome"/>
</dbReference>
<accession>A0A2K9AGG3</accession>